<dbReference type="OrthoDB" id="5782056at2"/>
<dbReference type="PROSITE" id="PS50965">
    <property type="entry name" value="NERD"/>
    <property type="match status" value="1"/>
</dbReference>
<dbReference type="STRING" id="658445.H744_1c1477"/>
<accession>A0A0C5WN36</accession>
<dbReference type="HOGENOM" id="CLU_068011_2_0_6"/>
<feature type="domain" description="NERD" evidence="1">
    <location>
        <begin position="6"/>
        <end position="123"/>
    </location>
</feature>
<dbReference type="GO" id="GO:0005694">
    <property type="term" value="C:chromosome"/>
    <property type="evidence" value="ECO:0007669"/>
    <property type="project" value="InterPro"/>
</dbReference>
<name>A0A0C5WN36_9GAMM</name>
<dbReference type="GO" id="GO:0003916">
    <property type="term" value="F:DNA topoisomerase activity"/>
    <property type="evidence" value="ECO:0007669"/>
    <property type="project" value="InterPro"/>
</dbReference>
<gene>
    <name evidence="2" type="ORF">H744_1c1477</name>
</gene>
<dbReference type="InterPro" id="IPR011528">
    <property type="entry name" value="NERD"/>
</dbReference>
<sequence length="225" mass="26137">MFNIFKGWFGEKKTSLNIWLSLDKGTYTRFHDLILPSHNGTAQIDHLIVSKYGLFIVETKNIKGWIFGDERAVQWTQSLYGKKFRFQNPLRQTYRQKKVLSEFLNIDERLIKTVVYFSGDCSLRTPLPSNVMNSGLGRYIKSFRVLELDSNDEQYIIQSIQAYVSTTTLTTRDHVNSLKHRHNSTLYCPRCSSALVKRVAQSGYYKGNSFLGCTNYPKCRYTKNL</sequence>
<reference evidence="2 3" key="1">
    <citation type="submission" date="2013-05" db="EMBL/GenBank/DDBJ databases">
        <title>Complete genome sequence of the lipase-producing bacterium Photobacterium gaetbulicola Gung47.</title>
        <authorList>
            <person name="Kim Y.-O."/>
        </authorList>
    </citation>
    <scope>NUCLEOTIDE SEQUENCE [LARGE SCALE GENOMIC DNA]</scope>
    <source>
        <strain evidence="2 3">Gung47</strain>
    </source>
</reference>
<dbReference type="GO" id="GO:0006265">
    <property type="term" value="P:DNA topological change"/>
    <property type="evidence" value="ECO:0007669"/>
    <property type="project" value="InterPro"/>
</dbReference>
<dbReference type="EMBL" id="CP005973">
    <property type="protein sequence ID" value="AJR06499.1"/>
    <property type="molecule type" value="Genomic_DNA"/>
</dbReference>
<dbReference type="KEGG" id="pgb:H744_1c1477"/>
<dbReference type="Pfam" id="PF01396">
    <property type="entry name" value="Zn_ribbon_Top1"/>
    <property type="match status" value="1"/>
</dbReference>
<dbReference type="PATRIC" id="fig|658445.3.peg.1599"/>
<proteinExistence type="predicted"/>
<dbReference type="Proteomes" id="UP000032303">
    <property type="component" value="Chromosome 1"/>
</dbReference>
<dbReference type="InterPro" id="IPR013498">
    <property type="entry name" value="Topo_IA_Znf"/>
</dbReference>
<dbReference type="SUPFAM" id="SSF57783">
    <property type="entry name" value="Zinc beta-ribbon"/>
    <property type="match status" value="1"/>
</dbReference>
<keyword evidence="3" id="KW-1185">Reference proteome</keyword>
<evidence type="ECO:0000313" key="2">
    <source>
        <dbReference type="EMBL" id="AJR06499.1"/>
    </source>
</evidence>
<organism evidence="2 3">
    <name type="scientific">Photobacterium gaetbulicola Gung47</name>
    <dbReference type="NCBI Taxonomy" id="658445"/>
    <lineage>
        <taxon>Bacteria</taxon>
        <taxon>Pseudomonadati</taxon>
        <taxon>Pseudomonadota</taxon>
        <taxon>Gammaproteobacteria</taxon>
        <taxon>Vibrionales</taxon>
        <taxon>Vibrionaceae</taxon>
        <taxon>Photobacterium</taxon>
    </lineage>
</organism>
<dbReference type="AlphaFoldDB" id="A0A0C5WN36"/>
<dbReference type="GO" id="GO:0003677">
    <property type="term" value="F:DNA binding"/>
    <property type="evidence" value="ECO:0007669"/>
    <property type="project" value="InterPro"/>
</dbReference>
<protein>
    <submittedName>
        <fullName evidence="2">Putative NERD domain protein</fullName>
    </submittedName>
</protein>
<dbReference type="Pfam" id="PF08378">
    <property type="entry name" value="NERD"/>
    <property type="match status" value="1"/>
</dbReference>
<dbReference type="Gene3D" id="3.30.65.10">
    <property type="entry name" value="Bacterial Topoisomerase I, domain 1"/>
    <property type="match status" value="1"/>
</dbReference>
<evidence type="ECO:0000313" key="3">
    <source>
        <dbReference type="Proteomes" id="UP000032303"/>
    </source>
</evidence>
<evidence type="ECO:0000259" key="1">
    <source>
        <dbReference type="PROSITE" id="PS50965"/>
    </source>
</evidence>